<name>A0A1Y6KTN8_9GAMM</name>
<gene>
    <name evidence="3" type="ORF">PAQU9191_00776</name>
</gene>
<feature type="chain" id="PRO_5012531764" evidence="2">
    <location>
        <begin position="19"/>
        <end position="80"/>
    </location>
</feature>
<organism evidence="3 4">
    <name type="scientific">Photobacterium aquimaris</name>
    <dbReference type="NCBI Taxonomy" id="512643"/>
    <lineage>
        <taxon>Bacteria</taxon>
        <taxon>Pseudomonadati</taxon>
        <taxon>Pseudomonadota</taxon>
        <taxon>Gammaproteobacteria</taxon>
        <taxon>Vibrionales</taxon>
        <taxon>Vibrionaceae</taxon>
        <taxon>Photobacterium</taxon>
    </lineage>
</organism>
<dbReference type="RefSeq" id="WP_087819776.1">
    <property type="nucleotide sequence ID" value="NZ_FYAH01000001.1"/>
</dbReference>
<dbReference type="Proteomes" id="UP000196485">
    <property type="component" value="Unassembled WGS sequence"/>
</dbReference>
<dbReference type="EMBL" id="FYAH01000001">
    <property type="protein sequence ID" value="SMY15553.1"/>
    <property type="molecule type" value="Genomic_DNA"/>
</dbReference>
<reference evidence="4" key="1">
    <citation type="submission" date="2017-06" db="EMBL/GenBank/DDBJ databases">
        <authorList>
            <person name="Rodrigo-Torres L."/>
            <person name="Arahal R. D."/>
            <person name="Lucena T."/>
        </authorList>
    </citation>
    <scope>NUCLEOTIDE SEQUENCE [LARGE SCALE GENOMIC DNA]</scope>
    <source>
        <strain evidence="4">type strain: CECT 9192</strain>
    </source>
</reference>
<evidence type="ECO:0000313" key="4">
    <source>
        <dbReference type="Proteomes" id="UP000196485"/>
    </source>
</evidence>
<evidence type="ECO:0000256" key="2">
    <source>
        <dbReference type="SAM" id="SignalP"/>
    </source>
</evidence>
<keyword evidence="4" id="KW-1185">Reference proteome</keyword>
<feature type="region of interest" description="Disordered" evidence="1">
    <location>
        <begin position="43"/>
        <end position="80"/>
    </location>
</feature>
<keyword evidence="2" id="KW-0732">Signal</keyword>
<protein>
    <submittedName>
        <fullName evidence="3">Uncharacterized protein</fullName>
    </submittedName>
</protein>
<accession>A0A1Y6KTN8</accession>
<evidence type="ECO:0000256" key="1">
    <source>
        <dbReference type="SAM" id="MobiDB-lite"/>
    </source>
</evidence>
<proteinExistence type="predicted"/>
<feature type="signal peptide" evidence="2">
    <location>
        <begin position="1"/>
        <end position="18"/>
    </location>
</feature>
<dbReference type="AlphaFoldDB" id="A0A1Y6KTN8"/>
<sequence length="80" mass="8988">MKNYLILPLLLISTSVLANTHVLNPKFHHPNNKEHHVIKKVAAPTTDNKGVISPKFHHPDNKEHHVIKKSKKVSPPAPTL</sequence>
<evidence type="ECO:0000313" key="3">
    <source>
        <dbReference type="EMBL" id="SMY15553.1"/>
    </source>
</evidence>